<dbReference type="SUPFAM" id="SSF47226">
    <property type="entry name" value="Histidine-containing phosphotransfer domain, HPT domain"/>
    <property type="match status" value="1"/>
</dbReference>
<dbReference type="Gene3D" id="3.40.50.2300">
    <property type="match status" value="1"/>
</dbReference>
<dbReference type="InterPro" id="IPR001610">
    <property type="entry name" value="PAC"/>
</dbReference>
<proteinExistence type="predicted"/>
<feature type="domain" description="PAS" evidence="17">
    <location>
        <begin position="551"/>
        <end position="622"/>
    </location>
</feature>
<keyword evidence="10" id="KW-0902">Two-component regulatory system</keyword>
<dbReference type="PROSITE" id="PS50109">
    <property type="entry name" value="HIS_KIN"/>
    <property type="match status" value="1"/>
</dbReference>
<evidence type="ECO:0000259" key="17">
    <source>
        <dbReference type="PROSITE" id="PS50112"/>
    </source>
</evidence>
<keyword evidence="9" id="KW-1133">Transmembrane helix</keyword>
<dbReference type="InterPro" id="IPR013656">
    <property type="entry name" value="PAS_4"/>
</dbReference>
<dbReference type="EMBL" id="JBHULU010000021">
    <property type="protein sequence ID" value="MFD2515616.1"/>
    <property type="molecule type" value="Genomic_DNA"/>
</dbReference>
<dbReference type="CDD" id="cd00082">
    <property type="entry name" value="HisKA"/>
    <property type="match status" value="1"/>
</dbReference>
<dbReference type="InterPro" id="IPR035965">
    <property type="entry name" value="PAS-like_dom_sf"/>
</dbReference>
<dbReference type="PROSITE" id="PS50894">
    <property type="entry name" value="HPT"/>
    <property type="match status" value="1"/>
</dbReference>
<dbReference type="InterPro" id="IPR003594">
    <property type="entry name" value="HATPase_dom"/>
</dbReference>
<dbReference type="Pfam" id="PF13426">
    <property type="entry name" value="PAS_9"/>
    <property type="match status" value="1"/>
</dbReference>
<dbReference type="Gene3D" id="1.20.120.160">
    <property type="entry name" value="HPT domain"/>
    <property type="match status" value="1"/>
</dbReference>
<evidence type="ECO:0000256" key="6">
    <source>
        <dbReference type="ARBA" id="ARBA00022692"/>
    </source>
</evidence>
<keyword evidence="5 13" id="KW-0597">Phosphoprotein</keyword>
<sequence length="1313" mass="150297">MEVVNEVAELKRQLQEEREARLAAEKLAEDLKAQASLQDEDLIFVRNLAHTIPNIIYIYDVEKDKSIYLNDQIRNVLGYTNEDIDAMSGNVFQSFVTSEEDLQKIQKQVVRMKQAQDGEVSKVEYQVRCKDGSIKSLYCRESVFSRDSEGRPVQIIGSAEDVTTLRQQSQELLKQKEFYESVLNHISSDIAVYNNKLEYLFVNPFAIKDPKLRQWIVGKTNEDYSLHRGIPLERMQHRAQHLNRVLQEKCQVEFEESLQMKDGTVTHHIRRLNPVLDDNNEVQLLVGHGLNITELRQAQEEIVASEAKNRAILAAIPDLMFIVDKDGVYLDAMNVVESQVSIPEQEIIGNSVQNLLPEKLATQFLACITRVLISGQYEKLEYELELHGETHYFEGRVVKYNADEVLTIIRDTTEERKAALEVKEKNQFIRQVIDTSPSLIFVKDGDGNFKLVNEEFAKLFNSTVDQLINSNIKDIHPSLIEAEFYVEMDRQVIKENREVLVQERFTNASGEEMWYSTIRKPFTTADGQVHVLGIATNITDQRIAKQQLQESEELHRLLSENSRDLICLHDLDGTYLYISKGVREMLEYEPEDLLGTSPYPILHPDDRAHVLENGQNKAIREKCNVVVEHRKRKKDGEYIWVETILKPLFNADGEVVRLQSSSRDITQRRQVGEALRNSERKYRELINYSQAFICSHDMEGRILSVNPHILDMLDYKADEMMGKYLQSFIPVHHKKSFRAYLNEFKTKKLTEGVLTILNKEQEERSLLYKNYKVQEPNSEPYVIAIAQDITDRMRAEQELKQAKEAAEESARVKENFLANMSHEIRTPMNGILGMAGLLSKSTLDDAQQNYLSIIKQSADNLLVIINDILDVAKIEAGKVELEEIPFNISDTIKTAYQTLIYKAEEKELIYVSQPMEIEHPTLVGDPYRLNQVLLNLLNNAIKFTESGSVSLQSHVLEEDDEKVTIEFAIIDTGIGIPADKQNIIFEGFTQAYSSTTRKYGGTGLGLSICRNLIEMQGGEIWVESKENSGSTFKFKLTYQKYKDAVLPDDKEEQVDYSRLGRIRVLLAEDNEINVFLAKSIMENWKFEVDVAYNGREAVELVDKNNYDVILMDIQMPEMSGIDATYFIRSHADKAKAGIPIIALTANAFKGDAEKYMNVGMNAYISKPFEEESLFSKIAAVLPHKLVKKEEAETPPLAAPVKEEPLYDLSMLYKMSRGNEAFIKKTKTLFIETVPLTLADMEERKQAKDWTGVSAAAHKLKSTVDTMRIQKLREVVRTIETDAKKQENLDVVVHHVGYVQKVMGQVIEQMKSDM</sequence>
<dbReference type="Pfam" id="PF00512">
    <property type="entry name" value="HisKA"/>
    <property type="match status" value="1"/>
</dbReference>
<feature type="domain" description="PAS" evidence="17">
    <location>
        <begin position="425"/>
        <end position="504"/>
    </location>
</feature>
<accession>A0ABW5IRA8</accession>
<keyword evidence="8" id="KW-0067">ATP-binding</keyword>
<dbReference type="InterPro" id="IPR003661">
    <property type="entry name" value="HisK_dim/P_dom"/>
</dbReference>
<evidence type="ECO:0000313" key="20">
    <source>
        <dbReference type="EMBL" id="MFD2515616.1"/>
    </source>
</evidence>
<dbReference type="NCBIfam" id="TIGR00229">
    <property type="entry name" value="sensory_box"/>
    <property type="match status" value="5"/>
</dbReference>
<protein>
    <recommendedName>
        <fullName evidence="3">histidine kinase</fullName>
        <ecNumber evidence="3">2.7.13.3</ecNumber>
    </recommendedName>
</protein>
<evidence type="ECO:0000256" key="10">
    <source>
        <dbReference type="ARBA" id="ARBA00023012"/>
    </source>
</evidence>
<evidence type="ECO:0000256" key="14">
    <source>
        <dbReference type="SAM" id="Coils"/>
    </source>
</evidence>
<dbReference type="InterPro" id="IPR008207">
    <property type="entry name" value="Sig_transdc_His_kin_Hpt_dom"/>
</dbReference>
<organism evidence="20 21">
    <name type="scientific">Pontibacter locisalis</name>
    <dbReference type="NCBI Taxonomy" id="1719035"/>
    <lineage>
        <taxon>Bacteria</taxon>
        <taxon>Pseudomonadati</taxon>
        <taxon>Bacteroidota</taxon>
        <taxon>Cytophagia</taxon>
        <taxon>Cytophagales</taxon>
        <taxon>Hymenobacteraceae</taxon>
        <taxon>Pontibacter</taxon>
    </lineage>
</organism>
<dbReference type="SUPFAM" id="SSF55785">
    <property type="entry name" value="PYP-like sensor domain (PAS domain)"/>
    <property type="match status" value="6"/>
</dbReference>
<feature type="domain" description="PAS" evidence="17">
    <location>
        <begin position="41"/>
        <end position="119"/>
    </location>
</feature>
<evidence type="ECO:0000256" key="3">
    <source>
        <dbReference type="ARBA" id="ARBA00012438"/>
    </source>
</evidence>
<keyword evidence="14" id="KW-0175">Coiled coil</keyword>
<dbReference type="InterPro" id="IPR011006">
    <property type="entry name" value="CheY-like_superfamily"/>
</dbReference>
<evidence type="ECO:0000259" key="16">
    <source>
        <dbReference type="PROSITE" id="PS50110"/>
    </source>
</evidence>
<reference evidence="21" key="1">
    <citation type="journal article" date="2019" name="Int. J. Syst. Evol. Microbiol.">
        <title>The Global Catalogue of Microorganisms (GCM) 10K type strain sequencing project: providing services to taxonomists for standard genome sequencing and annotation.</title>
        <authorList>
            <consortium name="The Broad Institute Genomics Platform"/>
            <consortium name="The Broad Institute Genome Sequencing Center for Infectious Disease"/>
            <person name="Wu L."/>
            <person name="Ma J."/>
        </authorList>
    </citation>
    <scope>NUCLEOTIDE SEQUENCE [LARGE SCALE GENOMIC DNA]</scope>
    <source>
        <strain evidence="21">KCTC 42498</strain>
    </source>
</reference>
<dbReference type="PROSITE" id="PS50112">
    <property type="entry name" value="PAS"/>
    <property type="match status" value="5"/>
</dbReference>
<dbReference type="Pfam" id="PF08447">
    <property type="entry name" value="PAS_3"/>
    <property type="match status" value="2"/>
</dbReference>
<dbReference type="Gene3D" id="1.10.287.130">
    <property type="match status" value="1"/>
</dbReference>
<keyword evidence="7" id="KW-0547">Nucleotide-binding</keyword>
<dbReference type="CDD" id="cd16922">
    <property type="entry name" value="HATPase_EvgS-ArcB-TorS-like"/>
    <property type="match status" value="1"/>
</dbReference>
<evidence type="ECO:0000256" key="12">
    <source>
        <dbReference type="PROSITE-ProRule" id="PRU00110"/>
    </source>
</evidence>
<evidence type="ECO:0000259" key="19">
    <source>
        <dbReference type="PROSITE" id="PS50894"/>
    </source>
</evidence>
<feature type="domain" description="PAS" evidence="17">
    <location>
        <begin position="305"/>
        <end position="358"/>
    </location>
</feature>
<keyword evidence="6" id="KW-0812">Transmembrane</keyword>
<dbReference type="PROSITE" id="PS50110">
    <property type="entry name" value="RESPONSE_REGULATORY"/>
    <property type="match status" value="1"/>
</dbReference>
<dbReference type="Gene3D" id="3.30.450.20">
    <property type="entry name" value="PAS domain"/>
    <property type="match status" value="6"/>
</dbReference>
<dbReference type="RefSeq" id="WP_377510701.1">
    <property type="nucleotide sequence ID" value="NZ_JBHULU010000021.1"/>
</dbReference>
<feature type="domain" description="PAC" evidence="18">
    <location>
        <begin position="625"/>
        <end position="677"/>
    </location>
</feature>
<evidence type="ECO:0000259" key="15">
    <source>
        <dbReference type="PROSITE" id="PS50109"/>
    </source>
</evidence>
<feature type="domain" description="PAC" evidence="18">
    <location>
        <begin position="499"/>
        <end position="550"/>
    </location>
</feature>
<feature type="domain" description="PAC" evidence="18">
    <location>
        <begin position="121"/>
        <end position="174"/>
    </location>
</feature>
<dbReference type="Gene3D" id="3.30.565.10">
    <property type="entry name" value="Histidine kinase-like ATPase, C-terminal domain"/>
    <property type="match status" value="1"/>
</dbReference>
<evidence type="ECO:0000256" key="2">
    <source>
        <dbReference type="ARBA" id="ARBA00004651"/>
    </source>
</evidence>
<evidence type="ECO:0000313" key="21">
    <source>
        <dbReference type="Proteomes" id="UP001597544"/>
    </source>
</evidence>
<evidence type="ECO:0000256" key="11">
    <source>
        <dbReference type="ARBA" id="ARBA00023136"/>
    </source>
</evidence>
<dbReference type="CDD" id="cd00130">
    <property type="entry name" value="PAS"/>
    <property type="match status" value="5"/>
</dbReference>
<dbReference type="Proteomes" id="UP001597544">
    <property type="component" value="Unassembled WGS sequence"/>
</dbReference>
<evidence type="ECO:0000256" key="4">
    <source>
        <dbReference type="ARBA" id="ARBA00022475"/>
    </source>
</evidence>
<dbReference type="SMART" id="SM00387">
    <property type="entry name" value="HATPase_c"/>
    <property type="match status" value="1"/>
</dbReference>
<dbReference type="Pfam" id="PF08448">
    <property type="entry name" value="PAS_4"/>
    <property type="match status" value="3"/>
</dbReference>
<dbReference type="CDD" id="cd17546">
    <property type="entry name" value="REC_hyHK_CKI1_RcsC-like"/>
    <property type="match status" value="1"/>
</dbReference>
<evidence type="ECO:0000256" key="5">
    <source>
        <dbReference type="ARBA" id="ARBA00022553"/>
    </source>
</evidence>
<evidence type="ECO:0000256" key="9">
    <source>
        <dbReference type="ARBA" id="ARBA00022989"/>
    </source>
</evidence>
<dbReference type="SUPFAM" id="SSF47384">
    <property type="entry name" value="Homodimeric domain of signal transducing histidine kinase"/>
    <property type="match status" value="1"/>
</dbReference>
<evidence type="ECO:0000256" key="8">
    <source>
        <dbReference type="ARBA" id="ARBA00022840"/>
    </source>
</evidence>
<dbReference type="SMART" id="SM00086">
    <property type="entry name" value="PAC"/>
    <property type="match status" value="5"/>
</dbReference>
<dbReference type="SUPFAM" id="SSF55874">
    <property type="entry name" value="ATPase domain of HSP90 chaperone/DNA topoisomerase II/histidine kinase"/>
    <property type="match status" value="1"/>
</dbReference>
<dbReference type="PANTHER" id="PTHR45339">
    <property type="entry name" value="HYBRID SIGNAL TRANSDUCTION HISTIDINE KINASE J"/>
    <property type="match status" value="1"/>
</dbReference>
<comment type="catalytic activity">
    <reaction evidence="1">
        <text>ATP + protein L-histidine = ADP + protein N-phospho-L-histidine.</text>
        <dbReference type="EC" id="2.7.13.3"/>
    </reaction>
</comment>
<dbReference type="InterPro" id="IPR000700">
    <property type="entry name" value="PAS-assoc_C"/>
</dbReference>
<evidence type="ECO:0000256" key="7">
    <source>
        <dbReference type="ARBA" id="ARBA00022741"/>
    </source>
</evidence>
<keyword evidence="4" id="KW-1003">Cell membrane</keyword>
<dbReference type="PANTHER" id="PTHR45339:SF1">
    <property type="entry name" value="HYBRID SIGNAL TRANSDUCTION HISTIDINE KINASE J"/>
    <property type="match status" value="1"/>
</dbReference>
<feature type="modified residue" description="Phosphohistidine" evidence="12">
    <location>
        <position position="1257"/>
    </location>
</feature>
<feature type="modified residue" description="4-aspartylphosphate" evidence="13">
    <location>
        <position position="1112"/>
    </location>
</feature>
<dbReference type="InterPro" id="IPR013655">
    <property type="entry name" value="PAS_fold_3"/>
</dbReference>
<dbReference type="InterPro" id="IPR036097">
    <property type="entry name" value="HisK_dim/P_sf"/>
</dbReference>
<gene>
    <name evidence="20" type="ORF">ACFSRY_17210</name>
</gene>
<comment type="caution">
    <text evidence="20">The sequence shown here is derived from an EMBL/GenBank/DDBJ whole genome shotgun (WGS) entry which is preliminary data.</text>
</comment>
<dbReference type="InterPro" id="IPR004358">
    <property type="entry name" value="Sig_transdc_His_kin-like_C"/>
</dbReference>
<feature type="domain" description="Histidine kinase" evidence="15">
    <location>
        <begin position="819"/>
        <end position="1040"/>
    </location>
</feature>
<dbReference type="InterPro" id="IPR036641">
    <property type="entry name" value="HPT_dom_sf"/>
</dbReference>
<keyword evidence="21" id="KW-1185">Reference proteome</keyword>
<dbReference type="EC" id="2.7.13.3" evidence="3"/>
<evidence type="ECO:0000259" key="18">
    <source>
        <dbReference type="PROSITE" id="PS50113"/>
    </source>
</evidence>
<feature type="domain" description="Response regulatory" evidence="16">
    <location>
        <begin position="1063"/>
        <end position="1181"/>
    </location>
</feature>
<evidence type="ECO:0000256" key="1">
    <source>
        <dbReference type="ARBA" id="ARBA00000085"/>
    </source>
</evidence>
<feature type="domain" description="PAS" evidence="17">
    <location>
        <begin position="678"/>
        <end position="723"/>
    </location>
</feature>
<dbReference type="InterPro" id="IPR005467">
    <property type="entry name" value="His_kinase_dom"/>
</dbReference>
<dbReference type="Pfam" id="PF01627">
    <property type="entry name" value="Hpt"/>
    <property type="match status" value="1"/>
</dbReference>
<dbReference type="SUPFAM" id="SSF52172">
    <property type="entry name" value="CheY-like"/>
    <property type="match status" value="1"/>
</dbReference>
<evidence type="ECO:0000256" key="13">
    <source>
        <dbReference type="PROSITE-ProRule" id="PRU00169"/>
    </source>
</evidence>
<dbReference type="PROSITE" id="PS50113">
    <property type="entry name" value="PAC"/>
    <property type="match status" value="4"/>
</dbReference>
<dbReference type="SMART" id="SM00388">
    <property type="entry name" value="HisKA"/>
    <property type="match status" value="1"/>
</dbReference>
<dbReference type="Pfam" id="PF02518">
    <property type="entry name" value="HATPase_c"/>
    <property type="match status" value="1"/>
</dbReference>
<feature type="coiled-coil region" evidence="14">
    <location>
        <begin position="785"/>
        <end position="815"/>
    </location>
</feature>
<feature type="domain" description="PAC" evidence="18">
    <location>
        <begin position="252"/>
        <end position="304"/>
    </location>
</feature>
<feature type="domain" description="HPt" evidence="19">
    <location>
        <begin position="1218"/>
        <end position="1313"/>
    </location>
</feature>
<comment type="subcellular location">
    <subcellularLocation>
        <location evidence="2">Cell membrane</location>
        <topology evidence="2">Multi-pass membrane protein</topology>
    </subcellularLocation>
</comment>
<feature type="coiled-coil region" evidence="14">
    <location>
        <begin position="7"/>
        <end position="34"/>
    </location>
</feature>
<name>A0ABW5IRA8_9BACT</name>
<dbReference type="SMART" id="SM00448">
    <property type="entry name" value="REC"/>
    <property type="match status" value="1"/>
</dbReference>
<dbReference type="PRINTS" id="PR00344">
    <property type="entry name" value="BCTRLSENSOR"/>
</dbReference>
<dbReference type="SMART" id="SM00091">
    <property type="entry name" value="PAS"/>
    <property type="match status" value="5"/>
</dbReference>
<dbReference type="InterPro" id="IPR001789">
    <property type="entry name" value="Sig_transdc_resp-reg_receiver"/>
</dbReference>
<dbReference type="InterPro" id="IPR000014">
    <property type="entry name" value="PAS"/>
</dbReference>
<dbReference type="Pfam" id="PF00072">
    <property type="entry name" value="Response_reg"/>
    <property type="match status" value="1"/>
</dbReference>
<keyword evidence="11" id="KW-0472">Membrane</keyword>
<dbReference type="InterPro" id="IPR036890">
    <property type="entry name" value="HATPase_C_sf"/>
</dbReference>